<dbReference type="EMBL" id="JBCDNA010000001">
    <property type="protein sequence ID" value="MEL4454670.1"/>
    <property type="molecule type" value="Genomic_DNA"/>
</dbReference>
<evidence type="ECO:0000256" key="3">
    <source>
        <dbReference type="ARBA" id="ARBA00023157"/>
    </source>
</evidence>
<dbReference type="SUPFAM" id="SSF52833">
    <property type="entry name" value="Thioredoxin-like"/>
    <property type="match status" value="1"/>
</dbReference>
<dbReference type="InterPro" id="IPR050553">
    <property type="entry name" value="Thioredoxin_ResA/DsbE_sf"/>
</dbReference>
<dbReference type="Pfam" id="PF08534">
    <property type="entry name" value="Redoxin"/>
    <property type="match status" value="1"/>
</dbReference>
<reference evidence="6 7" key="1">
    <citation type="submission" date="2024-04" db="EMBL/GenBank/DDBJ databases">
        <title>whole genome sequencing of Lutimonas vermicola strain IMCC1616.</title>
        <authorList>
            <person name="Bae S.S."/>
        </authorList>
    </citation>
    <scope>NUCLEOTIDE SEQUENCE [LARGE SCALE GENOMIC DNA]</scope>
    <source>
        <strain evidence="6 7">IMCC1616</strain>
    </source>
</reference>
<keyword evidence="7" id="KW-1185">Reference proteome</keyword>
<evidence type="ECO:0000256" key="1">
    <source>
        <dbReference type="ARBA" id="ARBA00004196"/>
    </source>
</evidence>
<dbReference type="PROSITE" id="PS51257">
    <property type="entry name" value="PROKAR_LIPOPROTEIN"/>
    <property type="match status" value="1"/>
</dbReference>
<dbReference type="PANTHER" id="PTHR42852:SF6">
    <property type="entry name" value="THIOL:DISULFIDE INTERCHANGE PROTEIN DSBE"/>
    <property type="match status" value="1"/>
</dbReference>
<feature type="domain" description="Thioredoxin" evidence="5">
    <location>
        <begin position="194"/>
        <end position="337"/>
    </location>
</feature>
<sequence>MRRIVLILVVATLFACSKKSDNPYVTLKGNIKNSELDSISILGKNFRKVIKLNEDGSFKDTLKVTDGFHGLSDGRQQAYLYLKNGYDMEIQIDMNAFPEAVVFEGEGAVTNNYMASKLEFIKKEELTDYAQFFRLEKDAFEARIAGVKKNLDSLLMNAKGLDQKVYKTEVEMNEKLIIFFESNYETEHQNYVGLNKGDPSPIFNYQDQFGKNVSLTDLKGKYVYIDVWATWCSPCIKQIPYLKEIDEAYKGKNIAFVSLSIDKMEHKDKWLKMIEDKDLRGIQIMADKGWDSDFLRAYNITGIPRFILIDPKGNIINSDAPSPSDPYLKEVLSTLSL</sequence>
<dbReference type="Proteomes" id="UP001474120">
    <property type="component" value="Unassembled WGS sequence"/>
</dbReference>
<evidence type="ECO:0000313" key="6">
    <source>
        <dbReference type="EMBL" id="MEL4454670.1"/>
    </source>
</evidence>
<keyword evidence="3" id="KW-1015">Disulfide bond</keyword>
<dbReference type="Gene3D" id="3.40.30.10">
    <property type="entry name" value="Glutaredoxin"/>
    <property type="match status" value="1"/>
</dbReference>
<dbReference type="PROSITE" id="PS51352">
    <property type="entry name" value="THIOREDOXIN_2"/>
    <property type="match status" value="1"/>
</dbReference>
<dbReference type="InterPro" id="IPR036249">
    <property type="entry name" value="Thioredoxin-like_sf"/>
</dbReference>
<dbReference type="RefSeq" id="WP_342158266.1">
    <property type="nucleotide sequence ID" value="NZ_JBCDNA010000001.1"/>
</dbReference>
<evidence type="ECO:0000313" key="7">
    <source>
        <dbReference type="Proteomes" id="UP001474120"/>
    </source>
</evidence>
<dbReference type="PANTHER" id="PTHR42852">
    <property type="entry name" value="THIOL:DISULFIDE INTERCHANGE PROTEIN DSBE"/>
    <property type="match status" value="1"/>
</dbReference>
<name>A0ABU9KWV3_9FLAO</name>
<evidence type="ECO:0000256" key="4">
    <source>
        <dbReference type="ARBA" id="ARBA00023284"/>
    </source>
</evidence>
<gene>
    <name evidence="6" type="ORF">AABB81_02090</name>
</gene>
<dbReference type="InterPro" id="IPR013766">
    <property type="entry name" value="Thioredoxin_domain"/>
</dbReference>
<organism evidence="6 7">
    <name type="scientific">Lutimonas vermicola</name>
    <dbReference type="NCBI Taxonomy" id="414288"/>
    <lineage>
        <taxon>Bacteria</taxon>
        <taxon>Pseudomonadati</taxon>
        <taxon>Bacteroidota</taxon>
        <taxon>Flavobacteriia</taxon>
        <taxon>Flavobacteriales</taxon>
        <taxon>Flavobacteriaceae</taxon>
        <taxon>Lutimonas</taxon>
    </lineage>
</organism>
<comment type="caution">
    <text evidence="6">The sequence shown here is derived from an EMBL/GenBank/DDBJ whole genome shotgun (WGS) entry which is preliminary data.</text>
</comment>
<comment type="subcellular location">
    <subcellularLocation>
        <location evidence="1">Cell envelope</location>
    </subcellularLocation>
</comment>
<evidence type="ECO:0000259" key="5">
    <source>
        <dbReference type="PROSITE" id="PS51352"/>
    </source>
</evidence>
<protein>
    <submittedName>
        <fullName evidence="6">TlpA disulfide reductase family protein</fullName>
    </submittedName>
</protein>
<keyword evidence="2" id="KW-0201">Cytochrome c-type biogenesis</keyword>
<dbReference type="InterPro" id="IPR013740">
    <property type="entry name" value="Redoxin"/>
</dbReference>
<proteinExistence type="predicted"/>
<accession>A0ABU9KWV3</accession>
<evidence type="ECO:0000256" key="2">
    <source>
        <dbReference type="ARBA" id="ARBA00022748"/>
    </source>
</evidence>
<dbReference type="CDD" id="cd02966">
    <property type="entry name" value="TlpA_like_family"/>
    <property type="match status" value="1"/>
</dbReference>
<keyword evidence="4" id="KW-0676">Redox-active center</keyword>